<name>A0A929PWB6_9SPHI</name>
<keyword evidence="2" id="KW-0227">DNA damage</keyword>
<evidence type="ECO:0000259" key="3">
    <source>
        <dbReference type="PROSITE" id="PS50173"/>
    </source>
</evidence>
<evidence type="ECO:0000313" key="4">
    <source>
        <dbReference type="EMBL" id="MBE9662673.1"/>
    </source>
</evidence>
<dbReference type="PANTHER" id="PTHR35369">
    <property type="entry name" value="BLR3025 PROTEIN-RELATED"/>
    <property type="match status" value="1"/>
</dbReference>
<sequence length="501" mass="56580">MNKRFVSLWFRHLTTDRQILRKPELKDVPFVFSAATRGRNLIVAANALAEQQGVSVGMAVADARAIVPDLEVLDDIPGQDAKLLNGLGEWCIRYTPLIAINMPDGLMLDVTGCTHLWGGERGYLKEIVTRLRGKGYDVRGAMADTIGTAWAVARYGRLKPIIVSNEQAAALTDLPPVALRLDPLTLERLQKLGFYTIKSFMGIGRSALRRRFGDAFLLRMDQALGMVDEPMQLLHPIEPYTERLPSMEPICTATGIEIAIRTLLEKLCKRLQGEGKGLRTATLKCYRVDGLVVEVGIGTNTASHHVAHLFKLFELKIASIEPALGIELFVMEAPKVEDAEVDQEALWSPEGGGLDDSNLAGLLDRMANKIVAANICRYLPQEHYWPERSIKASTDLKDKLTTTWDMGKLRPTLLLDQPQEIQVASVLPDYPPMFFIYRNERHNIRRADGPERIEREWWLDGSGPHRDYYVVEDEEGRRYWVFRSGHYNEEWSAWYLHGVFA</sequence>
<feature type="domain" description="UmuC" evidence="3">
    <location>
        <begin position="1"/>
        <end position="72"/>
    </location>
</feature>
<protein>
    <submittedName>
        <fullName evidence="4">DNA polymerase Y family protein</fullName>
    </submittedName>
</protein>
<dbReference type="InterPro" id="IPR001126">
    <property type="entry name" value="UmuC"/>
</dbReference>
<dbReference type="AlphaFoldDB" id="A0A929PWB6"/>
<evidence type="ECO:0000256" key="1">
    <source>
        <dbReference type="ARBA" id="ARBA00010945"/>
    </source>
</evidence>
<comment type="caution">
    <text evidence="4">The sequence shown here is derived from an EMBL/GenBank/DDBJ whole genome shotgun (WGS) entry which is preliminary data.</text>
</comment>
<dbReference type="EMBL" id="JADFFL010000004">
    <property type="protein sequence ID" value="MBE9662673.1"/>
    <property type="molecule type" value="Genomic_DNA"/>
</dbReference>
<dbReference type="InterPro" id="IPR043502">
    <property type="entry name" value="DNA/RNA_pol_sf"/>
</dbReference>
<dbReference type="Proteomes" id="UP000622475">
    <property type="component" value="Unassembled WGS sequence"/>
</dbReference>
<evidence type="ECO:0000313" key="5">
    <source>
        <dbReference type="Proteomes" id="UP000622475"/>
    </source>
</evidence>
<dbReference type="GO" id="GO:0006281">
    <property type="term" value="P:DNA repair"/>
    <property type="evidence" value="ECO:0007669"/>
    <property type="project" value="InterPro"/>
</dbReference>
<reference evidence="4" key="1">
    <citation type="submission" date="2020-10" db="EMBL/GenBank/DDBJ databases">
        <title>Mucilaginibacter mali sp. nov., isolated from rhizosphere soil of apple orchard.</title>
        <authorList>
            <person name="Lee J.-S."/>
            <person name="Kim H.S."/>
            <person name="Kim J.-S."/>
        </authorList>
    </citation>
    <scope>NUCLEOTIDE SEQUENCE</scope>
    <source>
        <strain evidence="4">KCTC 22746</strain>
    </source>
</reference>
<proteinExistence type="inferred from homology"/>
<dbReference type="InterPro" id="IPR043128">
    <property type="entry name" value="Rev_trsase/Diguanyl_cyclase"/>
</dbReference>
<dbReference type="CDD" id="cd03468">
    <property type="entry name" value="PolY_like"/>
    <property type="match status" value="1"/>
</dbReference>
<dbReference type="SUPFAM" id="SSF56672">
    <property type="entry name" value="DNA/RNA polymerases"/>
    <property type="match status" value="1"/>
</dbReference>
<dbReference type="Gene3D" id="3.40.1170.60">
    <property type="match status" value="1"/>
</dbReference>
<keyword evidence="5" id="KW-1185">Reference proteome</keyword>
<dbReference type="InterPro" id="IPR050356">
    <property type="entry name" value="SulA_CellDiv_inhibitor"/>
</dbReference>
<dbReference type="Gene3D" id="3.30.70.270">
    <property type="match status" value="1"/>
</dbReference>
<gene>
    <name evidence="4" type="ORF">IRJ16_12340</name>
</gene>
<dbReference type="PROSITE" id="PS50173">
    <property type="entry name" value="UMUC"/>
    <property type="match status" value="1"/>
</dbReference>
<dbReference type="PANTHER" id="PTHR35369:SF2">
    <property type="entry name" value="BLR3025 PROTEIN"/>
    <property type="match status" value="1"/>
</dbReference>
<accession>A0A929PWB6</accession>
<dbReference type="Pfam" id="PF00817">
    <property type="entry name" value="IMS"/>
    <property type="match status" value="1"/>
</dbReference>
<organism evidence="4 5">
    <name type="scientific">Mucilaginibacter myungsuensis</name>
    <dbReference type="NCBI Taxonomy" id="649104"/>
    <lineage>
        <taxon>Bacteria</taxon>
        <taxon>Pseudomonadati</taxon>
        <taxon>Bacteroidota</taxon>
        <taxon>Sphingobacteriia</taxon>
        <taxon>Sphingobacteriales</taxon>
        <taxon>Sphingobacteriaceae</taxon>
        <taxon>Mucilaginibacter</taxon>
    </lineage>
</organism>
<comment type="similarity">
    <text evidence="1">Belongs to the DNA polymerase type-Y family.</text>
</comment>
<dbReference type="RefSeq" id="WP_194111885.1">
    <property type="nucleotide sequence ID" value="NZ_JADFFL010000004.1"/>
</dbReference>
<evidence type="ECO:0000256" key="2">
    <source>
        <dbReference type="ARBA" id="ARBA00022763"/>
    </source>
</evidence>